<keyword evidence="10" id="KW-0275">Fatty acid biosynthesis</keyword>
<keyword evidence="2" id="KW-0444">Lipid biosynthesis</keyword>
<dbReference type="InterPro" id="IPR015876">
    <property type="entry name" value="Acyl-CoA_DS"/>
</dbReference>
<dbReference type="GO" id="GO:0006633">
    <property type="term" value="P:fatty acid biosynthetic process"/>
    <property type="evidence" value="ECO:0007669"/>
    <property type="project" value="UniProtKB-KW"/>
</dbReference>
<evidence type="ECO:0000256" key="7">
    <source>
        <dbReference type="ARBA" id="ARBA00023004"/>
    </source>
</evidence>
<dbReference type="Pfam" id="PF00487">
    <property type="entry name" value="FA_desaturase"/>
    <property type="match status" value="1"/>
</dbReference>
<sequence length="258" mass="29096">MRCYRSPMVRLSLLAVLIGFAVSVVANLCTTVYLHRALSHRALTLKRPAAEVFRFLLWITTGIRPRQWVAVHRKHHAFTDVEGDPHSPVLLGWVTVQMKNVALYRREAKDPDTVARYAKDVPRTRADRWFYDRALVGLAIGTGVLVLVFGWQLGLLAAFAHLNLYLAGSAAVNAIGHHFGRRPYPNGAGNLQWLAFLTAGEGLHNNHHAAPTSARLSHRWFEIDPGWWLVKLLVVTRLASLRLNERKLATPRRERASV</sequence>
<dbReference type="AlphaFoldDB" id="A0A6J6CM82"/>
<keyword evidence="6" id="KW-0560">Oxidoreductase</keyword>
<dbReference type="InterPro" id="IPR005804">
    <property type="entry name" value="FA_desaturase_dom"/>
</dbReference>
<keyword evidence="4" id="KW-0276">Fatty acid metabolism</keyword>
<evidence type="ECO:0000313" key="13">
    <source>
        <dbReference type="EMBL" id="CAB4551213.1"/>
    </source>
</evidence>
<keyword evidence="3 11" id="KW-0812">Transmembrane</keyword>
<evidence type="ECO:0000256" key="5">
    <source>
        <dbReference type="ARBA" id="ARBA00022989"/>
    </source>
</evidence>
<evidence type="ECO:0000256" key="3">
    <source>
        <dbReference type="ARBA" id="ARBA00022692"/>
    </source>
</evidence>
<dbReference type="PANTHER" id="PTHR11351:SF31">
    <property type="entry name" value="DESATURASE 1, ISOFORM A-RELATED"/>
    <property type="match status" value="1"/>
</dbReference>
<gene>
    <name evidence="13" type="ORF">UFOPK1493_01075</name>
</gene>
<comment type="subcellular location">
    <subcellularLocation>
        <location evidence="1">Membrane</location>
        <topology evidence="1">Multi-pass membrane protein</topology>
    </subcellularLocation>
</comment>
<protein>
    <submittedName>
        <fullName evidence="13">Unannotated protein</fullName>
    </submittedName>
</protein>
<evidence type="ECO:0000256" key="10">
    <source>
        <dbReference type="ARBA" id="ARBA00023160"/>
    </source>
</evidence>
<feature type="transmembrane region" description="Helical" evidence="11">
    <location>
        <begin position="12"/>
        <end position="34"/>
    </location>
</feature>
<keyword evidence="9 11" id="KW-0472">Membrane</keyword>
<evidence type="ECO:0000256" key="9">
    <source>
        <dbReference type="ARBA" id="ARBA00023136"/>
    </source>
</evidence>
<evidence type="ECO:0000259" key="12">
    <source>
        <dbReference type="Pfam" id="PF00487"/>
    </source>
</evidence>
<accession>A0A6J6CM82</accession>
<evidence type="ECO:0000256" key="8">
    <source>
        <dbReference type="ARBA" id="ARBA00023098"/>
    </source>
</evidence>
<evidence type="ECO:0000256" key="4">
    <source>
        <dbReference type="ARBA" id="ARBA00022832"/>
    </source>
</evidence>
<keyword evidence="7" id="KW-0408">Iron</keyword>
<dbReference type="GO" id="GO:0016020">
    <property type="term" value="C:membrane"/>
    <property type="evidence" value="ECO:0007669"/>
    <property type="project" value="UniProtKB-SubCell"/>
</dbReference>
<evidence type="ECO:0000256" key="2">
    <source>
        <dbReference type="ARBA" id="ARBA00022516"/>
    </source>
</evidence>
<dbReference type="CDD" id="cd03505">
    <property type="entry name" value="Delta9-FADS-like"/>
    <property type="match status" value="1"/>
</dbReference>
<dbReference type="PANTHER" id="PTHR11351">
    <property type="entry name" value="ACYL-COA DESATURASE"/>
    <property type="match status" value="1"/>
</dbReference>
<evidence type="ECO:0000256" key="6">
    <source>
        <dbReference type="ARBA" id="ARBA00023002"/>
    </source>
</evidence>
<reference evidence="13" key="1">
    <citation type="submission" date="2020-05" db="EMBL/GenBank/DDBJ databases">
        <authorList>
            <person name="Chiriac C."/>
            <person name="Salcher M."/>
            <person name="Ghai R."/>
            <person name="Kavagutti S V."/>
        </authorList>
    </citation>
    <scope>NUCLEOTIDE SEQUENCE</scope>
</reference>
<organism evidence="13">
    <name type="scientific">freshwater metagenome</name>
    <dbReference type="NCBI Taxonomy" id="449393"/>
    <lineage>
        <taxon>unclassified sequences</taxon>
        <taxon>metagenomes</taxon>
        <taxon>ecological metagenomes</taxon>
    </lineage>
</organism>
<keyword evidence="8" id="KW-0443">Lipid metabolism</keyword>
<keyword evidence="5 11" id="KW-1133">Transmembrane helix</keyword>
<feature type="transmembrane region" description="Helical" evidence="11">
    <location>
        <begin position="135"/>
        <end position="160"/>
    </location>
</feature>
<evidence type="ECO:0000256" key="1">
    <source>
        <dbReference type="ARBA" id="ARBA00004141"/>
    </source>
</evidence>
<name>A0A6J6CM82_9ZZZZ</name>
<feature type="domain" description="Fatty acid desaturase" evidence="12">
    <location>
        <begin position="13"/>
        <end position="212"/>
    </location>
</feature>
<evidence type="ECO:0000256" key="11">
    <source>
        <dbReference type="SAM" id="Phobius"/>
    </source>
</evidence>
<dbReference type="EMBL" id="CAEZSR010000028">
    <property type="protein sequence ID" value="CAB4551213.1"/>
    <property type="molecule type" value="Genomic_DNA"/>
</dbReference>
<proteinExistence type="predicted"/>
<dbReference type="GO" id="GO:0016717">
    <property type="term" value="F:oxidoreductase activity, acting on paired donors, with oxidation of a pair of donors resulting in the reduction of molecular oxygen to two molecules of water"/>
    <property type="evidence" value="ECO:0007669"/>
    <property type="project" value="InterPro"/>
</dbReference>